<dbReference type="OrthoDB" id="2881796at2759"/>
<dbReference type="EMBL" id="KN833010">
    <property type="protein sequence ID" value="KIM79384.1"/>
    <property type="molecule type" value="Genomic_DNA"/>
</dbReference>
<dbReference type="PROSITE" id="PS50865">
    <property type="entry name" value="ZF_MYND_2"/>
    <property type="match status" value="1"/>
</dbReference>
<accession>A0A0C3FIA2</accession>
<dbReference type="Pfam" id="PF01753">
    <property type="entry name" value="zf-MYND"/>
    <property type="match status" value="1"/>
</dbReference>
<protein>
    <recommendedName>
        <fullName evidence="5">MYND-type domain-containing protein</fullName>
    </recommendedName>
</protein>
<dbReference type="AlphaFoldDB" id="A0A0C3FIA2"/>
<evidence type="ECO:0000256" key="1">
    <source>
        <dbReference type="ARBA" id="ARBA00022723"/>
    </source>
</evidence>
<evidence type="ECO:0000313" key="6">
    <source>
        <dbReference type="EMBL" id="KIM79384.1"/>
    </source>
</evidence>
<dbReference type="Proteomes" id="UP000054166">
    <property type="component" value="Unassembled WGS sequence"/>
</dbReference>
<feature type="domain" description="MYND-type" evidence="5">
    <location>
        <begin position="214"/>
        <end position="254"/>
    </location>
</feature>
<evidence type="ECO:0000313" key="7">
    <source>
        <dbReference type="Proteomes" id="UP000054166"/>
    </source>
</evidence>
<reference evidence="7" key="2">
    <citation type="submission" date="2015-01" db="EMBL/GenBank/DDBJ databases">
        <title>Evolutionary Origins and Diversification of the Mycorrhizal Mutualists.</title>
        <authorList>
            <consortium name="DOE Joint Genome Institute"/>
            <consortium name="Mycorrhizal Genomics Consortium"/>
            <person name="Kohler A."/>
            <person name="Kuo A."/>
            <person name="Nagy L.G."/>
            <person name="Floudas D."/>
            <person name="Copeland A."/>
            <person name="Barry K.W."/>
            <person name="Cichocki N."/>
            <person name="Veneault-Fourrey C."/>
            <person name="LaButti K."/>
            <person name="Lindquist E.A."/>
            <person name="Lipzen A."/>
            <person name="Lundell T."/>
            <person name="Morin E."/>
            <person name="Murat C."/>
            <person name="Riley R."/>
            <person name="Ohm R."/>
            <person name="Sun H."/>
            <person name="Tunlid A."/>
            <person name="Henrissat B."/>
            <person name="Grigoriev I.V."/>
            <person name="Hibbett D.S."/>
            <person name="Martin F."/>
        </authorList>
    </citation>
    <scope>NUCLEOTIDE SEQUENCE [LARGE SCALE GENOMIC DNA]</scope>
    <source>
        <strain evidence="7">F 1598</strain>
    </source>
</reference>
<keyword evidence="3" id="KW-0862">Zinc</keyword>
<keyword evidence="2 4" id="KW-0863">Zinc-finger</keyword>
<evidence type="ECO:0000259" key="5">
    <source>
        <dbReference type="PROSITE" id="PS50865"/>
    </source>
</evidence>
<evidence type="ECO:0000256" key="2">
    <source>
        <dbReference type="ARBA" id="ARBA00022771"/>
    </source>
</evidence>
<sequence length="393" mass="44245">MDPVITAREAVRNLSSVLAQSPPAKAETILPHLRLIESLCTEHNSAPTAIHLEMLRNRAVPVVIKAIWRFCSLDLGVENEADVTHCIGSSFEVLTRSLRGRQWVCQALDSGFISVFLASGRWIARLGFDSWSSICSISFTILCQNLVFRSVLRSLGQAIGSKKIDALDNSAQVAGLTSQWTTFKTEAYRFLVYKSQFDEDKKDSMEPGFAGCGNMDCPKKTDMHEFMRCSGCLNTLYCSKECQRKAWPGHQTLCKIQKEMLGVKLQDRVSQNDLNFLSHVAWQDYLFFLDKINGQIKKEYPSTPSSSLFVDINYYSAFPASASVRLASDFPFEMNPNLKSNVETLFRRARQEAKPAIVLRMAFRDGYAIHEMTWVMLAPHIAAAELKAQESRV</sequence>
<gene>
    <name evidence="6" type="ORF">PILCRDRAFT_823652</name>
</gene>
<dbReference type="SUPFAM" id="SSF144232">
    <property type="entry name" value="HIT/MYND zinc finger-like"/>
    <property type="match status" value="1"/>
</dbReference>
<proteinExistence type="predicted"/>
<dbReference type="InterPro" id="IPR002893">
    <property type="entry name" value="Znf_MYND"/>
</dbReference>
<keyword evidence="1" id="KW-0479">Metal-binding</keyword>
<dbReference type="GO" id="GO:0008270">
    <property type="term" value="F:zinc ion binding"/>
    <property type="evidence" value="ECO:0007669"/>
    <property type="project" value="UniProtKB-KW"/>
</dbReference>
<dbReference type="HOGENOM" id="CLU_702289_0_0_1"/>
<keyword evidence="7" id="KW-1185">Reference proteome</keyword>
<organism evidence="6 7">
    <name type="scientific">Piloderma croceum (strain F 1598)</name>
    <dbReference type="NCBI Taxonomy" id="765440"/>
    <lineage>
        <taxon>Eukaryota</taxon>
        <taxon>Fungi</taxon>
        <taxon>Dikarya</taxon>
        <taxon>Basidiomycota</taxon>
        <taxon>Agaricomycotina</taxon>
        <taxon>Agaricomycetes</taxon>
        <taxon>Agaricomycetidae</taxon>
        <taxon>Atheliales</taxon>
        <taxon>Atheliaceae</taxon>
        <taxon>Piloderma</taxon>
    </lineage>
</organism>
<dbReference type="InParanoid" id="A0A0C3FIA2"/>
<name>A0A0C3FIA2_PILCF</name>
<evidence type="ECO:0000256" key="3">
    <source>
        <dbReference type="ARBA" id="ARBA00022833"/>
    </source>
</evidence>
<evidence type="ECO:0000256" key="4">
    <source>
        <dbReference type="PROSITE-ProRule" id="PRU00134"/>
    </source>
</evidence>
<reference evidence="6 7" key="1">
    <citation type="submission" date="2014-04" db="EMBL/GenBank/DDBJ databases">
        <authorList>
            <consortium name="DOE Joint Genome Institute"/>
            <person name="Kuo A."/>
            <person name="Tarkka M."/>
            <person name="Buscot F."/>
            <person name="Kohler A."/>
            <person name="Nagy L.G."/>
            <person name="Floudas D."/>
            <person name="Copeland A."/>
            <person name="Barry K.W."/>
            <person name="Cichocki N."/>
            <person name="Veneault-Fourrey C."/>
            <person name="LaButti K."/>
            <person name="Lindquist E.A."/>
            <person name="Lipzen A."/>
            <person name="Lundell T."/>
            <person name="Morin E."/>
            <person name="Murat C."/>
            <person name="Sun H."/>
            <person name="Tunlid A."/>
            <person name="Henrissat B."/>
            <person name="Grigoriev I.V."/>
            <person name="Hibbett D.S."/>
            <person name="Martin F."/>
            <person name="Nordberg H.P."/>
            <person name="Cantor M.N."/>
            <person name="Hua S.X."/>
        </authorList>
    </citation>
    <scope>NUCLEOTIDE SEQUENCE [LARGE SCALE GENOMIC DNA]</scope>
    <source>
        <strain evidence="6 7">F 1598</strain>
    </source>
</reference>
<dbReference type="Gene3D" id="6.10.140.2220">
    <property type="match status" value="1"/>
</dbReference>